<name>A0AAV3Y5W1_9GAST</name>
<feature type="non-terminal residue" evidence="1">
    <location>
        <position position="65"/>
    </location>
</feature>
<sequence>MQERLSTALTRRFGRQLHKRACREPSESRPWTERIRHQLSAGTVQVVVIAQTRQDEALCDFAVCQ</sequence>
<dbReference type="EMBL" id="BLXT01000500">
    <property type="protein sequence ID" value="GFN77643.1"/>
    <property type="molecule type" value="Genomic_DNA"/>
</dbReference>
<comment type="caution">
    <text evidence="1">The sequence shown here is derived from an EMBL/GenBank/DDBJ whole genome shotgun (WGS) entry which is preliminary data.</text>
</comment>
<keyword evidence="2" id="KW-1185">Reference proteome</keyword>
<dbReference type="Proteomes" id="UP000735302">
    <property type="component" value="Unassembled WGS sequence"/>
</dbReference>
<organism evidence="1 2">
    <name type="scientific">Plakobranchus ocellatus</name>
    <dbReference type="NCBI Taxonomy" id="259542"/>
    <lineage>
        <taxon>Eukaryota</taxon>
        <taxon>Metazoa</taxon>
        <taxon>Spiralia</taxon>
        <taxon>Lophotrochozoa</taxon>
        <taxon>Mollusca</taxon>
        <taxon>Gastropoda</taxon>
        <taxon>Heterobranchia</taxon>
        <taxon>Euthyneura</taxon>
        <taxon>Panpulmonata</taxon>
        <taxon>Sacoglossa</taxon>
        <taxon>Placobranchoidea</taxon>
        <taxon>Plakobranchidae</taxon>
        <taxon>Plakobranchus</taxon>
    </lineage>
</organism>
<evidence type="ECO:0000313" key="1">
    <source>
        <dbReference type="EMBL" id="GFN77643.1"/>
    </source>
</evidence>
<gene>
    <name evidence="1" type="ORF">PoB_000414900</name>
</gene>
<evidence type="ECO:0000313" key="2">
    <source>
        <dbReference type="Proteomes" id="UP000735302"/>
    </source>
</evidence>
<dbReference type="AlphaFoldDB" id="A0AAV3Y5W1"/>
<protein>
    <submittedName>
        <fullName evidence="1">Uncharacterized protein</fullName>
    </submittedName>
</protein>
<accession>A0AAV3Y5W1</accession>
<reference evidence="1 2" key="1">
    <citation type="journal article" date="2021" name="Elife">
        <title>Chloroplast acquisition without the gene transfer in kleptoplastic sea slugs, Plakobranchus ocellatus.</title>
        <authorList>
            <person name="Maeda T."/>
            <person name="Takahashi S."/>
            <person name="Yoshida T."/>
            <person name="Shimamura S."/>
            <person name="Takaki Y."/>
            <person name="Nagai Y."/>
            <person name="Toyoda A."/>
            <person name="Suzuki Y."/>
            <person name="Arimoto A."/>
            <person name="Ishii H."/>
            <person name="Satoh N."/>
            <person name="Nishiyama T."/>
            <person name="Hasebe M."/>
            <person name="Maruyama T."/>
            <person name="Minagawa J."/>
            <person name="Obokata J."/>
            <person name="Shigenobu S."/>
        </authorList>
    </citation>
    <scope>NUCLEOTIDE SEQUENCE [LARGE SCALE GENOMIC DNA]</scope>
</reference>
<proteinExistence type="predicted"/>